<dbReference type="EC" id="3.5.1.19" evidence="6"/>
<dbReference type="STRING" id="53326.A0A016TQS1"/>
<dbReference type="InterPro" id="IPR036380">
    <property type="entry name" value="Isochorismatase-like_sf"/>
</dbReference>
<evidence type="ECO:0000256" key="1">
    <source>
        <dbReference type="ARBA" id="ARBA00006336"/>
    </source>
</evidence>
<comment type="similarity">
    <text evidence="1">Belongs to the isochorismatase family.</text>
</comment>
<evidence type="ECO:0000313" key="10">
    <source>
        <dbReference type="Proteomes" id="UP000024635"/>
    </source>
</evidence>
<reference evidence="10" key="1">
    <citation type="journal article" date="2015" name="Nat. Genet.">
        <title>The genome and transcriptome of the zoonotic hookworm Ancylostoma ceylanicum identify infection-specific gene families.</title>
        <authorList>
            <person name="Schwarz E.M."/>
            <person name="Hu Y."/>
            <person name="Antoshechkin I."/>
            <person name="Miller M.M."/>
            <person name="Sternberg P.W."/>
            <person name="Aroian R.V."/>
        </authorList>
    </citation>
    <scope>NUCLEOTIDE SEQUENCE</scope>
    <source>
        <strain evidence="10">HY135</strain>
    </source>
</reference>
<dbReference type="OrthoDB" id="167809at2759"/>
<protein>
    <recommendedName>
        <fullName evidence="6">nicotinamidase</fullName>
        <ecNumber evidence="6">3.5.1.19</ecNumber>
    </recommendedName>
    <alternativeName>
        <fullName evidence="7">Nicotinamide deamidase</fullName>
    </alternativeName>
</protein>
<dbReference type="EMBL" id="JARK01001420">
    <property type="protein sequence ID" value="EYC05090.1"/>
    <property type="molecule type" value="Genomic_DNA"/>
</dbReference>
<sequence length="321" mass="36244">MVTSRSLFQTQTMAEKKCGTDRCLNNEYSQCIDLNDRHQVNEIINRLTKDVIEPTERELVQRRVLNAISNIKIALVVIDFQNDFISGSLSVKKGSAGEDPVDAIPAINSLVMEKELDAVVYTQDWHPANHISFVERARDPDRKIRDDKQNVPLKAFDTVQFDKPPVTQTLYPAHCVENSWGAELHAGLVLSRTGTLIVKKGQHTYVDSYSAFRDNNRKQLNGLDKLLKSRQITVFLGCGLAYDICVRHTVRDANDYGYLTGVVRDCSKGFSQKMVEDTNRVFASENIAILDAQAARDIINKKKVPLEWLVKLVGPNIRIKT</sequence>
<comment type="pathway">
    <text evidence="5">Cofactor biosynthesis; nicotinate biosynthesis; nicotinate from nicotinamide: step 1/1.</text>
</comment>
<evidence type="ECO:0000256" key="3">
    <source>
        <dbReference type="ARBA" id="ARBA00022723"/>
    </source>
</evidence>
<accession>A0A016TQS1</accession>
<keyword evidence="3" id="KW-0479">Metal-binding</keyword>
<feature type="domain" description="Isochorismatase-like" evidence="8">
    <location>
        <begin position="74"/>
        <end position="277"/>
    </location>
</feature>
<proteinExistence type="inferred from homology"/>
<keyword evidence="4" id="KW-0378">Hydrolase</keyword>
<evidence type="ECO:0000256" key="2">
    <source>
        <dbReference type="ARBA" id="ARBA00022642"/>
    </source>
</evidence>
<name>A0A016TQS1_9BILA</name>
<dbReference type="Gene3D" id="3.40.50.850">
    <property type="entry name" value="Isochorismatase-like"/>
    <property type="match status" value="1"/>
</dbReference>
<evidence type="ECO:0000259" key="8">
    <source>
        <dbReference type="Pfam" id="PF00857"/>
    </source>
</evidence>
<dbReference type="AlphaFoldDB" id="A0A016TQS1"/>
<keyword evidence="10" id="KW-1185">Reference proteome</keyword>
<gene>
    <name evidence="9" type="primary">Acey_s0084.g1773</name>
    <name evidence="9" type="synonym">Acey-pnc-2</name>
    <name evidence="9" type="ORF">Y032_0084g1773</name>
</gene>
<organism evidence="9 10">
    <name type="scientific">Ancylostoma ceylanicum</name>
    <dbReference type="NCBI Taxonomy" id="53326"/>
    <lineage>
        <taxon>Eukaryota</taxon>
        <taxon>Metazoa</taxon>
        <taxon>Ecdysozoa</taxon>
        <taxon>Nematoda</taxon>
        <taxon>Chromadorea</taxon>
        <taxon>Rhabditida</taxon>
        <taxon>Rhabditina</taxon>
        <taxon>Rhabditomorpha</taxon>
        <taxon>Strongyloidea</taxon>
        <taxon>Ancylostomatidae</taxon>
        <taxon>Ancylostomatinae</taxon>
        <taxon>Ancylostoma</taxon>
    </lineage>
</organism>
<evidence type="ECO:0000256" key="5">
    <source>
        <dbReference type="ARBA" id="ARBA00037900"/>
    </source>
</evidence>
<dbReference type="InterPro" id="IPR052347">
    <property type="entry name" value="Isochorismatase_Nicotinamidase"/>
</dbReference>
<dbReference type="PANTHER" id="PTHR11080">
    <property type="entry name" value="PYRAZINAMIDASE/NICOTINAMIDASE"/>
    <property type="match status" value="1"/>
</dbReference>
<comment type="caution">
    <text evidence="9">The sequence shown here is derived from an EMBL/GenBank/DDBJ whole genome shotgun (WGS) entry which is preliminary data.</text>
</comment>
<dbReference type="GO" id="GO:0046872">
    <property type="term" value="F:metal ion binding"/>
    <property type="evidence" value="ECO:0007669"/>
    <property type="project" value="UniProtKB-KW"/>
</dbReference>
<evidence type="ECO:0000256" key="6">
    <source>
        <dbReference type="ARBA" id="ARBA00039017"/>
    </source>
</evidence>
<dbReference type="GO" id="GO:0019363">
    <property type="term" value="P:pyridine nucleotide biosynthetic process"/>
    <property type="evidence" value="ECO:0007669"/>
    <property type="project" value="UniProtKB-KW"/>
</dbReference>
<dbReference type="Proteomes" id="UP000024635">
    <property type="component" value="Unassembled WGS sequence"/>
</dbReference>
<dbReference type="PANTHER" id="PTHR11080:SF2">
    <property type="entry name" value="LD05707P"/>
    <property type="match status" value="1"/>
</dbReference>
<evidence type="ECO:0000313" key="9">
    <source>
        <dbReference type="EMBL" id="EYC05090.1"/>
    </source>
</evidence>
<evidence type="ECO:0000256" key="4">
    <source>
        <dbReference type="ARBA" id="ARBA00022801"/>
    </source>
</evidence>
<dbReference type="Pfam" id="PF00857">
    <property type="entry name" value="Isochorismatase"/>
    <property type="match status" value="1"/>
</dbReference>
<evidence type="ECO:0000256" key="7">
    <source>
        <dbReference type="ARBA" id="ARBA00043224"/>
    </source>
</evidence>
<dbReference type="SUPFAM" id="SSF52499">
    <property type="entry name" value="Isochorismatase-like hydrolases"/>
    <property type="match status" value="1"/>
</dbReference>
<keyword evidence="2" id="KW-0662">Pyridine nucleotide biosynthesis</keyword>
<dbReference type="GO" id="GO:0008936">
    <property type="term" value="F:nicotinamidase activity"/>
    <property type="evidence" value="ECO:0007669"/>
    <property type="project" value="UniProtKB-EC"/>
</dbReference>
<dbReference type="InterPro" id="IPR000868">
    <property type="entry name" value="Isochorismatase-like_dom"/>
</dbReference>